<evidence type="ECO:0000259" key="5">
    <source>
        <dbReference type="Pfam" id="PF05506"/>
    </source>
</evidence>
<dbReference type="InterPro" id="IPR008475">
    <property type="entry name" value="PLipase_C_C"/>
</dbReference>
<feature type="compositionally biased region" description="Polar residues" evidence="4">
    <location>
        <begin position="479"/>
        <end position="497"/>
    </location>
</feature>
<protein>
    <recommendedName>
        <fullName evidence="2">phospholipase C</fullName>
        <ecNumber evidence="2">3.1.4.3</ecNumber>
    </recommendedName>
</protein>
<accession>A0ABX0K011</accession>
<organism evidence="6 7">
    <name type="scientific">Acetobacter conturbans</name>
    <dbReference type="NCBI Taxonomy" id="1737472"/>
    <lineage>
        <taxon>Bacteria</taxon>
        <taxon>Pseudomonadati</taxon>
        <taxon>Pseudomonadota</taxon>
        <taxon>Alphaproteobacteria</taxon>
        <taxon>Acetobacterales</taxon>
        <taxon>Acetobacteraceae</taxon>
        <taxon>Acetobacter</taxon>
    </lineage>
</organism>
<dbReference type="CDD" id="cd16014">
    <property type="entry name" value="PLC"/>
    <property type="match status" value="1"/>
</dbReference>
<keyword evidence="7" id="KW-1185">Reference proteome</keyword>
<dbReference type="PANTHER" id="PTHR31956">
    <property type="entry name" value="NON-SPECIFIC PHOSPHOLIPASE C4-RELATED"/>
    <property type="match status" value="1"/>
</dbReference>
<feature type="region of interest" description="Disordered" evidence="4">
    <location>
        <begin position="700"/>
        <end position="721"/>
    </location>
</feature>
<sequence length="721" mass="79377">MTHPDRRNFLKLLASGAMAATMQQSIGKALALPANNRTRSIDDVEHIVFLMQENRSFDHYFGMLQGVRGYNDPRAAMLSSGKSVWNQPNGSNVVMPFHPTAPDMGLQFLADLPHDWDTTQKAWNGGEWNGWIPAKTATCMSHLERDDVPFHYALADAFTICDAYHCSVMGATDPNRYYMWTGWVGNDGSGGGPVVDNSEAGYGWSTYPERLEKAGVSWKVYQDIGTGLTAAGSWGWTSDAYIGNYGDSSLLYFNQYRNAADSSPLAQKARTGTNIAVSGTPFDILKSDVESGKLPQVSWIVAPEAYSEHPNWPANYGAWYVSQVLDILTSDPEVWSKTALFVMFDENDGFFDHVIPPSVPVDSSHGKSTVSIEHELFPGSSSHAAGPYGFGPRVPMIVISPWSRGGWVNSEVFDHTSLIRFIERRFGPHYPGLTESNITPWRRVVSGDLTSAFDFRNPNTHLADMPSTTAYVPKDATRHSSYTPTVPTDQSVPQQESGVRRARALPYDLHVRMMPQSSAGQVRLSFHNTGDAGAVFHVRDALSVTVPRYYTVEARKRLDDTWTVSPDGTYDLAVHGPNGYLRACKGTLGGAALAQISVDTTVERSRQTLKVELVNLGTTSVRLVFTDGYSGEKLRHHHLEPMEAHGLNLETAERGGWYDLTIEVEGDSSFHYQLAGHIENGRDSITDPLMGGVPNIRVADSTMPSRGGNSRNNGPDFFHIG</sequence>
<dbReference type="InterPro" id="IPR017767">
    <property type="entry name" value="PC-PLC"/>
</dbReference>
<evidence type="ECO:0000256" key="3">
    <source>
        <dbReference type="ARBA" id="ARBA00022801"/>
    </source>
</evidence>
<dbReference type="Pfam" id="PF04185">
    <property type="entry name" value="Phosphoesterase"/>
    <property type="match status" value="1"/>
</dbReference>
<feature type="region of interest" description="Disordered" evidence="4">
    <location>
        <begin position="477"/>
        <end position="499"/>
    </location>
</feature>
<evidence type="ECO:0000256" key="4">
    <source>
        <dbReference type="SAM" id="MobiDB-lite"/>
    </source>
</evidence>
<dbReference type="InterPro" id="IPR007312">
    <property type="entry name" value="Phosphoesterase"/>
</dbReference>
<feature type="domain" description="Bacterial phospholipase C C-terminal" evidence="5">
    <location>
        <begin position="502"/>
        <end position="586"/>
    </location>
</feature>
<dbReference type="EMBL" id="WOSY01000004">
    <property type="protein sequence ID" value="NHN88033.1"/>
    <property type="molecule type" value="Genomic_DNA"/>
</dbReference>
<feature type="domain" description="Bacterial phospholipase C C-terminal" evidence="5">
    <location>
        <begin position="599"/>
        <end position="677"/>
    </location>
</feature>
<evidence type="ECO:0000313" key="6">
    <source>
        <dbReference type="EMBL" id="NHN88033.1"/>
    </source>
</evidence>
<dbReference type="InterPro" id="IPR017850">
    <property type="entry name" value="Alkaline_phosphatase_core_sf"/>
</dbReference>
<dbReference type="RefSeq" id="WP_173569336.1">
    <property type="nucleotide sequence ID" value="NZ_WOSY01000004.1"/>
</dbReference>
<dbReference type="Proteomes" id="UP000631653">
    <property type="component" value="Unassembled WGS sequence"/>
</dbReference>
<dbReference type="Gene3D" id="3.40.720.10">
    <property type="entry name" value="Alkaline Phosphatase, subunit A"/>
    <property type="match status" value="2"/>
</dbReference>
<dbReference type="PANTHER" id="PTHR31956:SF1">
    <property type="entry name" value="NON-SPECIFIC PHOSPHOLIPASE C1"/>
    <property type="match status" value="1"/>
</dbReference>
<name>A0ABX0K011_9PROT</name>
<dbReference type="Pfam" id="PF05506">
    <property type="entry name" value="PLipase_C_C"/>
    <property type="match status" value="2"/>
</dbReference>
<reference evidence="6 7" key="1">
    <citation type="journal article" date="2020" name="Int. J. Syst. Evol. Microbiol.">
        <title>Novel acetic acid bacteria from cider fermentations: Acetobacter conturbans sp. nov. and Acetobacter fallax sp. nov.</title>
        <authorList>
            <person name="Sombolestani A.S."/>
            <person name="Cleenwerck I."/>
            <person name="Cnockaert M."/>
            <person name="Borremans W."/>
            <person name="Wieme A.D."/>
            <person name="De Vuyst L."/>
            <person name="Vandamme P."/>
        </authorList>
    </citation>
    <scope>NUCLEOTIDE SEQUENCE [LARGE SCALE GENOMIC DNA]</scope>
    <source>
        <strain evidence="6 7">LMG 1627</strain>
    </source>
</reference>
<dbReference type="PROSITE" id="PS51318">
    <property type="entry name" value="TAT"/>
    <property type="match status" value="1"/>
</dbReference>
<evidence type="ECO:0000256" key="2">
    <source>
        <dbReference type="ARBA" id="ARBA00012018"/>
    </source>
</evidence>
<feature type="compositionally biased region" description="Polar residues" evidence="4">
    <location>
        <begin position="702"/>
        <end position="713"/>
    </location>
</feature>
<dbReference type="InterPro" id="IPR006311">
    <property type="entry name" value="TAT_signal"/>
</dbReference>
<proteinExistence type="inferred from homology"/>
<gene>
    <name evidence="6" type="ORF">GOB81_05240</name>
</gene>
<dbReference type="EC" id="3.1.4.3" evidence="2"/>
<evidence type="ECO:0000256" key="1">
    <source>
        <dbReference type="ARBA" id="ARBA00009717"/>
    </source>
</evidence>
<keyword evidence="3" id="KW-0378">Hydrolase</keyword>
<comment type="caution">
    <text evidence="6">The sequence shown here is derived from an EMBL/GenBank/DDBJ whole genome shotgun (WGS) entry which is preliminary data.</text>
</comment>
<dbReference type="NCBIfam" id="TIGR03396">
    <property type="entry name" value="PC_PLC"/>
    <property type="match status" value="1"/>
</dbReference>
<comment type="similarity">
    <text evidence="1">Belongs to the bacterial phospholipase C family.</text>
</comment>
<evidence type="ECO:0000313" key="7">
    <source>
        <dbReference type="Proteomes" id="UP000631653"/>
    </source>
</evidence>